<name>A0A382L755_9ZZZZ</name>
<proteinExistence type="predicted"/>
<reference evidence="1" key="1">
    <citation type="submission" date="2018-05" db="EMBL/GenBank/DDBJ databases">
        <authorList>
            <person name="Lanie J.A."/>
            <person name="Ng W.-L."/>
            <person name="Kazmierczak K.M."/>
            <person name="Andrzejewski T.M."/>
            <person name="Davidsen T.M."/>
            <person name="Wayne K.J."/>
            <person name="Tettelin H."/>
            <person name="Glass J.I."/>
            <person name="Rusch D."/>
            <person name="Podicherti R."/>
            <person name="Tsui H.-C.T."/>
            <person name="Winkler M.E."/>
        </authorList>
    </citation>
    <scope>NUCLEOTIDE SEQUENCE</scope>
</reference>
<organism evidence="1">
    <name type="scientific">marine metagenome</name>
    <dbReference type="NCBI Taxonomy" id="408172"/>
    <lineage>
        <taxon>unclassified sequences</taxon>
        <taxon>metagenomes</taxon>
        <taxon>ecological metagenomes</taxon>
    </lineage>
</organism>
<accession>A0A382L755</accession>
<evidence type="ECO:0000313" key="1">
    <source>
        <dbReference type="EMBL" id="SVC31763.1"/>
    </source>
</evidence>
<gene>
    <name evidence="1" type="ORF">METZ01_LOCUS284617</name>
</gene>
<feature type="non-terminal residue" evidence="1">
    <location>
        <position position="369"/>
    </location>
</feature>
<dbReference type="AlphaFoldDB" id="A0A382L755"/>
<sequence length="369" mass="42515">MTQNNMLNVRFRITEKESDDELKARFLCQYPRAVTRCKLANPPFDAHESGRLFLVETEDVQALKTFSVDLARTVGATAEVGVTVDQNWWDDYSVADIDPSFDQINALSGLIFRPEVVPADEILWLNLSLECRYLEPGIAAVETCRQGFKDCLAMSEEDLRVRAYQWLSNFYFKKRARSLSRPATPYTWDYRKEFEADYQRFVAGGPQQVTESFIENSQLLSALCVGPLAVSKLMASLGSKFEKLDRTLADPSGVDNYNLEIEKRNQQLSDDQKPVTRDQLVVLRDTCVSFQQELKAQLPAHWVNWIWEEKILDALDVRFWVETEKAVEFLTSAFLTRDPDVWIEKKVGYMRDVKTYALAFLVQRNLEGQ</sequence>
<protein>
    <submittedName>
        <fullName evidence="1">Uncharacterized protein</fullName>
    </submittedName>
</protein>
<dbReference type="EMBL" id="UINC01084788">
    <property type="protein sequence ID" value="SVC31763.1"/>
    <property type="molecule type" value="Genomic_DNA"/>
</dbReference>